<dbReference type="PROSITE" id="PS51257">
    <property type="entry name" value="PROKAR_LIPOPROTEIN"/>
    <property type="match status" value="1"/>
</dbReference>
<proteinExistence type="predicted"/>
<reference evidence="2" key="1">
    <citation type="journal article" date="2019" name="Int. J. Syst. Evol. Microbiol.">
        <title>The Global Catalogue of Microorganisms (GCM) 10K type strain sequencing project: providing services to taxonomists for standard genome sequencing and annotation.</title>
        <authorList>
            <consortium name="The Broad Institute Genomics Platform"/>
            <consortium name="The Broad Institute Genome Sequencing Center for Infectious Disease"/>
            <person name="Wu L."/>
            <person name="Ma J."/>
        </authorList>
    </citation>
    <scope>NUCLEOTIDE SEQUENCE [LARGE SCALE GENOMIC DNA]</scope>
    <source>
        <strain evidence="2">CGMCC 4.7466</strain>
    </source>
</reference>
<organism evidence="1 2">
    <name type="scientific">Negadavirga shengliensis</name>
    <dbReference type="NCBI Taxonomy" id="1389218"/>
    <lineage>
        <taxon>Bacteria</taxon>
        <taxon>Pseudomonadati</taxon>
        <taxon>Bacteroidota</taxon>
        <taxon>Cytophagia</taxon>
        <taxon>Cytophagales</taxon>
        <taxon>Cyclobacteriaceae</taxon>
        <taxon>Negadavirga</taxon>
    </lineage>
</organism>
<comment type="caution">
    <text evidence="1">The sequence shown here is derived from an EMBL/GenBank/DDBJ whole genome shotgun (WGS) entry which is preliminary data.</text>
</comment>
<keyword evidence="2" id="KW-1185">Reference proteome</keyword>
<dbReference type="EMBL" id="JBHSJJ010000001">
    <property type="protein sequence ID" value="MFC4870628.1"/>
    <property type="molecule type" value="Genomic_DNA"/>
</dbReference>
<protein>
    <submittedName>
        <fullName evidence="1">Uncharacterized protein</fullName>
    </submittedName>
</protein>
<evidence type="ECO:0000313" key="2">
    <source>
        <dbReference type="Proteomes" id="UP001595818"/>
    </source>
</evidence>
<accession>A0ABV9SW69</accession>
<sequence length="307" mass="35535">MKIPILFIYFLIFSVSISCKSAKIHDGVEDFQGACYAFLEDLDASRPDPFDEEDFDEELLDFFSEKSLVIANALNLKQELRKHIEMEGKETDRVERFISHQEILNKINLAALEISSLNAAIRCEEDKTEQLAWYLDRLESTKSNRRTVSGIIVDASANLVSGAIILWIADGNTFRQLLGVGASLTQIILNVNNKFQNHFIVLEHETNLIREVFDEDREWSEIMPPAVWYYINEKKVEVVGRTIRGTLVHNWEEFNIRQNQELYLSDGGEYGVNQLRNRASMLDQFASYIDLMKQDLLMFRREVAKLK</sequence>
<gene>
    <name evidence="1" type="ORF">ACFPFU_02940</name>
</gene>
<dbReference type="Proteomes" id="UP001595818">
    <property type="component" value="Unassembled WGS sequence"/>
</dbReference>
<name>A0ABV9SW69_9BACT</name>
<dbReference type="RefSeq" id="WP_377061324.1">
    <property type="nucleotide sequence ID" value="NZ_JBHSJJ010000001.1"/>
</dbReference>
<evidence type="ECO:0000313" key="1">
    <source>
        <dbReference type="EMBL" id="MFC4870628.1"/>
    </source>
</evidence>